<sequence length="220" mass="25873">MIAYYKNSDFDSALNWTKKGIGTFVLDGDRIDHYYYLLLNKAIYLEKMKQNEKALRAVKNLRNKIIQSQQQNSNTHPIRHSVITQMYIVFGNVLNNLGLREEGLEYTKEGIEIAQVNQSYDHLFTLWTTMGIIYYSLGNSEDAEVYYRLALSIEQRVENNNYLSFAYTNLSSLLIKQNKFEQAEKYMKKSLKISQQSDNKLRQTESYSVMGQWYLEQGKY</sequence>
<gene>
    <name evidence="5" type="ORF">SAMN05444392_11076</name>
</gene>
<dbReference type="Pfam" id="PF13424">
    <property type="entry name" value="TPR_12"/>
    <property type="match status" value="1"/>
</dbReference>
<dbReference type="RefSeq" id="WP_073156037.1">
    <property type="nucleotide sequence ID" value="NZ_FQVL01000010.1"/>
</dbReference>
<organism evidence="5 6">
    <name type="scientific">Seinonella peptonophila</name>
    <dbReference type="NCBI Taxonomy" id="112248"/>
    <lineage>
        <taxon>Bacteria</taxon>
        <taxon>Bacillati</taxon>
        <taxon>Bacillota</taxon>
        <taxon>Bacilli</taxon>
        <taxon>Bacillales</taxon>
        <taxon>Thermoactinomycetaceae</taxon>
        <taxon>Seinonella</taxon>
    </lineage>
</organism>
<accession>A0A1M4ZS98</accession>
<dbReference type="Gene3D" id="1.25.40.10">
    <property type="entry name" value="Tetratricopeptide repeat domain"/>
    <property type="match status" value="2"/>
</dbReference>
<feature type="repeat" description="TPR" evidence="3">
    <location>
        <begin position="124"/>
        <end position="157"/>
    </location>
</feature>
<evidence type="ECO:0000256" key="1">
    <source>
        <dbReference type="ARBA" id="ARBA00022737"/>
    </source>
</evidence>
<dbReference type="PANTHER" id="PTHR45641:SF19">
    <property type="entry name" value="NEPHROCYSTIN-3"/>
    <property type="match status" value="1"/>
</dbReference>
<dbReference type="EMBL" id="FQVL01000010">
    <property type="protein sequence ID" value="SHF20667.1"/>
    <property type="molecule type" value="Genomic_DNA"/>
</dbReference>
<dbReference type="Proteomes" id="UP000184476">
    <property type="component" value="Unassembled WGS sequence"/>
</dbReference>
<keyword evidence="4" id="KW-0175">Coiled coil</keyword>
<evidence type="ECO:0000313" key="6">
    <source>
        <dbReference type="Proteomes" id="UP000184476"/>
    </source>
</evidence>
<dbReference type="SMART" id="SM00028">
    <property type="entry name" value="TPR"/>
    <property type="match status" value="3"/>
</dbReference>
<feature type="coiled-coil region" evidence="4">
    <location>
        <begin position="44"/>
        <end position="71"/>
    </location>
</feature>
<protein>
    <submittedName>
        <fullName evidence="5">Tetratricopeptide repeat-containing protein</fullName>
    </submittedName>
</protein>
<dbReference type="AlphaFoldDB" id="A0A1M4ZS98"/>
<dbReference type="STRING" id="112248.SAMN05444392_11076"/>
<name>A0A1M4ZS98_9BACL</name>
<keyword evidence="1" id="KW-0677">Repeat</keyword>
<dbReference type="OrthoDB" id="1150409at2"/>
<keyword evidence="6" id="KW-1185">Reference proteome</keyword>
<feature type="repeat" description="TPR" evidence="3">
    <location>
        <begin position="164"/>
        <end position="197"/>
    </location>
</feature>
<evidence type="ECO:0000313" key="5">
    <source>
        <dbReference type="EMBL" id="SHF20667.1"/>
    </source>
</evidence>
<dbReference type="PANTHER" id="PTHR45641">
    <property type="entry name" value="TETRATRICOPEPTIDE REPEAT PROTEIN (AFU_ORTHOLOGUE AFUA_6G03870)"/>
    <property type="match status" value="1"/>
</dbReference>
<dbReference type="InterPro" id="IPR019734">
    <property type="entry name" value="TPR_rpt"/>
</dbReference>
<dbReference type="PROSITE" id="PS50005">
    <property type="entry name" value="TPR"/>
    <property type="match status" value="2"/>
</dbReference>
<dbReference type="SUPFAM" id="SSF48452">
    <property type="entry name" value="TPR-like"/>
    <property type="match status" value="2"/>
</dbReference>
<evidence type="ECO:0000256" key="3">
    <source>
        <dbReference type="PROSITE-ProRule" id="PRU00339"/>
    </source>
</evidence>
<dbReference type="InterPro" id="IPR011990">
    <property type="entry name" value="TPR-like_helical_dom_sf"/>
</dbReference>
<evidence type="ECO:0000256" key="4">
    <source>
        <dbReference type="SAM" id="Coils"/>
    </source>
</evidence>
<proteinExistence type="predicted"/>
<keyword evidence="2 3" id="KW-0802">TPR repeat</keyword>
<evidence type="ECO:0000256" key="2">
    <source>
        <dbReference type="ARBA" id="ARBA00022803"/>
    </source>
</evidence>
<reference evidence="5 6" key="1">
    <citation type="submission" date="2016-11" db="EMBL/GenBank/DDBJ databases">
        <authorList>
            <person name="Jaros S."/>
            <person name="Januszkiewicz K."/>
            <person name="Wedrychowicz H."/>
        </authorList>
    </citation>
    <scope>NUCLEOTIDE SEQUENCE [LARGE SCALE GENOMIC DNA]</scope>
    <source>
        <strain evidence="5 6">DSM 44666</strain>
    </source>
</reference>